<dbReference type="FunFam" id="3.10.280.10:FF:000006">
    <property type="entry name" value="Mitochondrial glycoprotein, expressed"/>
    <property type="match status" value="1"/>
</dbReference>
<evidence type="ECO:0000313" key="2">
    <source>
        <dbReference type="Proteomes" id="UP001159364"/>
    </source>
</evidence>
<evidence type="ECO:0000313" key="1">
    <source>
        <dbReference type="EMBL" id="KAJ8755582.1"/>
    </source>
</evidence>
<dbReference type="SUPFAM" id="SSF54529">
    <property type="entry name" value="Mitochondrial glycoprotein MAM33-like"/>
    <property type="match status" value="1"/>
</dbReference>
<comment type="caution">
    <text evidence="1">The sequence shown here is derived from an EMBL/GenBank/DDBJ whole genome shotgun (WGS) entry which is preliminary data.</text>
</comment>
<dbReference type="InterPro" id="IPR003428">
    <property type="entry name" value="MAM33"/>
</dbReference>
<dbReference type="Gene3D" id="3.10.280.10">
    <property type="entry name" value="Mitochondrial glycoprotein"/>
    <property type="match status" value="1"/>
</dbReference>
<dbReference type="GO" id="GO:0005759">
    <property type="term" value="C:mitochondrial matrix"/>
    <property type="evidence" value="ECO:0007669"/>
    <property type="project" value="InterPro"/>
</dbReference>
<proteinExistence type="predicted"/>
<dbReference type="PANTHER" id="PTHR10826:SF1">
    <property type="entry name" value="COMPLEMENT COMPONENT 1 Q SUBCOMPONENT-BINDING PROTEIN, MITOCHONDRIAL"/>
    <property type="match status" value="1"/>
</dbReference>
<dbReference type="InterPro" id="IPR036561">
    <property type="entry name" value="MAM33_sf"/>
</dbReference>
<protein>
    <recommendedName>
        <fullName evidence="3">Mitochondrial glycoprotein</fullName>
    </recommendedName>
</protein>
<evidence type="ECO:0008006" key="3">
    <source>
        <dbReference type="Google" id="ProtNLM"/>
    </source>
</evidence>
<accession>A0AAV8STI8</accession>
<sequence>MPRITPVVLNKAGQVLEDLDLLKVLRSEIKHELSFIPFQSKKGGSWGEFAVDWDSSQSQDVVLRRKYDSGEEVAISALLGPETLGTGSAFPREVRMKVCVRKPGLNSLLQFDCGVKEKNVGESQFAIHNAYYLQSIACSRRSAYRGPLFSTLDPHLQSALKDYLVAMGINEGLTRFLLLHLHKKEQGQYVNWLQKLESFVGKGD</sequence>
<dbReference type="EMBL" id="JAIWQS010000009">
    <property type="protein sequence ID" value="KAJ8755582.1"/>
    <property type="molecule type" value="Genomic_DNA"/>
</dbReference>
<organism evidence="1 2">
    <name type="scientific">Erythroxylum novogranatense</name>
    <dbReference type="NCBI Taxonomy" id="1862640"/>
    <lineage>
        <taxon>Eukaryota</taxon>
        <taxon>Viridiplantae</taxon>
        <taxon>Streptophyta</taxon>
        <taxon>Embryophyta</taxon>
        <taxon>Tracheophyta</taxon>
        <taxon>Spermatophyta</taxon>
        <taxon>Magnoliopsida</taxon>
        <taxon>eudicotyledons</taxon>
        <taxon>Gunneridae</taxon>
        <taxon>Pentapetalae</taxon>
        <taxon>rosids</taxon>
        <taxon>fabids</taxon>
        <taxon>Malpighiales</taxon>
        <taxon>Erythroxylaceae</taxon>
        <taxon>Erythroxylum</taxon>
    </lineage>
</organism>
<dbReference type="PANTHER" id="PTHR10826">
    <property type="entry name" value="COMPLEMENT COMPONENT 1"/>
    <property type="match status" value="1"/>
</dbReference>
<dbReference type="Pfam" id="PF02330">
    <property type="entry name" value="MAM33"/>
    <property type="match status" value="1"/>
</dbReference>
<keyword evidence="2" id="KW-1185">Reference proteome</keyword>
<reference evidence="1 2" key="1">
    <citation type="submission" date="2021-09" db="EMBL/GenBank/DDBJ databases">
        <title>Genomic insights and catalytic innovation underlie evolution of tropane alkaloids biosynthesis.</title>
        <authorList>
            <person name="Wang Y.-J."/>
            <person name="Tian T."/>
            <person name="Huang J.-P."/>
            <person name="Huang S.-X."/>
        </authorList>
    </citation>
    <scope>NUCLEOTIDE SEQUENCE [LARGE SCALE GENOMIC DNA]</scope>
    <source>
        <strain evidence="1">KIB-2018</strain>
        <tissue evidence="1">Leaf</tissue>
    </source>
</reference>
<name>A0AAV8STI8_9ROSI</name>
<gene>
    <name evidence="1" type="ORF">K2173_022161</name>
</gene>
<dbReference type="Proteomes" id="UP001159364">
    <property type="component" value="Linkage Group LG09"/>
</dbReference>
<dbReference type="AlphaFoldDB" id="A0AAV8STI8"/>